<dbReference type="InterPro" id="IPR014729">
    <property type="entry name" value="Rossmann-like_a/b/a_fold"/>
</dbReference>
<dbReference type="PRINTS" id="PR01438">
    <property type="entry name" value="UNVRSLSTRESS"/>
</dbReference>
<dbReference type="AlphaFoldDB" id="A0A2T4TVU0"/>
<evidence type="ECO:0000313" key="5">
    <source>
        <dbReference type="EMBL" id="PTL35233.1"/>
    </source>
</evidence>
<gene>
    <name evidence="5" type="ORF">CLG94_11065</name>
</gene>
<accession>A0A2T4TVU0</accession>
<dbReference type="Proteomes" id="UP000241436">
    <property type="component" value="Unassembled WGS sequence"/>
</dbReference>
<protein>
    <recommendedName>
        <fullName evidence="4">UspA domain-containing protein</fullName>
    </recommendedName>
</protein>
<dbReference type="PANTHER" id="PTHR46268:SF27">
    <property type="entry name" value="UNIVERSAL STRESS PROTEIN RV2623"/>
    <property type="match status" value="1"/>
</dbReference>
<dbReference type="InterPro" id="IPR006016">
    <property type="entry name" value="UspA"/>
</dbReference>
<dbReference type="CDD" id="cd00293">
    <property type="entry name" value="USP-like"/>
    <property type="match status" value="1"/>
</dbReference>
<reference evidence="6" key="2">
    <citation type="journal article" date="2018" name="Environ. Microbiol.">
        <title>Bloom of a denitrifying methanotroph, 'Candidatus Methylomirabilis limnetica', in a deep stratified lake.</title>
        <authorList>
            <person name="Graf J.S."/>
            <person name="Mayr M.J."/>
            <person name="Marchant H.K."/>
            <person name="Tienken D."/>
            <person name="Hach P.F."/>
            <person name="Brand A."/>
            <person name="Schubert C.J."/>
            <person name="Kuypers M.M."/>
            <person name="Milucka J."/>
        </authorList>
    </citation>
    <scope>NUCLEOTIDE SEQUENCE [LARGE SCALE GENOMIC DNA]</scope>
    <source>
        <strain evidence="6">Zug</strain>
    </source>
</reference>
<sequence>MLPKYQKLLVTTDLSPLGNTAVLHAYAILAERGGTVILWCAVDVSGIPDPLYAQPTPGETLAEERTEIREKLFSSLEALVPEEVRAEGKVTTKIRVVEVSGPIHDTICQEAAAQEVDLIVMASHGYSGMKHLLLGSVAEHVVRSADRPVLIIRGRE</sequence>
<keyword evidence="2" id="KW-0547">Nucleotide-binding</keyword>
<proteinExistence type="inferred from homology"/>
<dbReference type="SUPFAM" id="SSF52402">
    <property type="entry name" value="Adenine nucleotide alpha hydrolases-like"/>
    <property type="match status" value="1"/>
</dbReference>
<dbReference type="EMBL" id="NVQC01000028">
    <property type="protein sequence ID" value="PTL35233.1"/>
    <property type="molecule type" value="Genomic_DNA"/>
</dbReference>
<evidence type="ECO:0000256" key="2">
    <source>
        <dbReference type="ARBA" id="ARBA00022741"/>
    </source>
</evidence>
<dbReference type="OrthoDB" id="9808582at2"/>
<keyword evidence="6" id="KW-1185">Reference proteome</keyword>
<reference evidence="5 6" key="1">
    <citation type="submission" date="2017-09" db="EMBL/GenBank/DDBJ databases">
        <title>Bloom of a denitrifying methanotroph, Candidatus Methylomirabilis limnetica, in a deep stratified lake.</title>
        <authorList>
            <person name="Graf J.S."/>
            <person name="Marchant H.K."/>
            <person name="Tienken D."/>
            <person name="Hach P.F."/>
            <person name="Brand A."/>
            <person name="Schubert C.J."/>
            <person name="Kuypers M.M."/>
            <person name="Milucka J."/>
        </authorList>
    </citation>
    <scope>NUCLEOTIDE SEQUENCE [LARGE SCALE GENOMIC DNA]</scope>
    <source>
        <strain evidence="5 6">Zug</strain>
    </source>
</reference>
<evidence type="ECO:0000313" key="6">
    <source>
        <dbReference type="Proteomes" id="UP000241436"/>
    </source>
</evidence>
<dbReference type="GO" id="GO:0005524">
    <property type="term" value="F:ATP binding"/>
    <property type="evidence" value="ECO:0007669"/>
    <property type="project" value="UniProtKB-KW"/>
</dbReference>
<feature type="domain" description="UspA" evidence="4">
    <location>
        <begin position="5"/>
        <end position="153"/>
    </location>
</feature>
<evidence type="ECO:0000256" key="3">
    <source>
        <dbReference type="ARBA" id="ARBA00022840"/>
    </source>
</evidence>
<evidence type="ECO:0000259" key="4">
    <source>
        <dbReference type="Pfam" id="PF00582"/>
    </source>
</evidence>
<comment type="similarity">
    <text evidence="1">Belongs to the universal stress protein A family.</text>
</comment>
<dbReference type="Pfam" id="PF00582">
    <property type="entry name" value="Usp"/>
    <property type="match status" value="1"/>
</dbReference>
<keyword evidence="3" id="KW-0067">ATP-binding</keyword>
<organism evidence="5 6">
    <name type="scientific">Candidatus Methylomirabilis limnetica</name>
    <dbReference type="NCBI Taxonomy" id="2033718"/>
    <lineage>
        <taxon>Bacteria</taxon>
        <taxon>Candidatus Methylomirabilota</taxon>
        <taxon>Candidatus Methylomirabilia</taxon>
        <taxon>Candidatus Methylomirabilales</taxon>
        <taxon>Candidatus Methylomirabilaceae</taxon>
        <taxon>Candidatus Methylomirabilis</taxon>
    </lineage>
</organism>
<comment type="caution">
    <text evidence="5">The sequence shown here is derived from an EMBL/GenBank/DDBJ whole genome shotgun (WGS) entry which is preliminary data.</text>
</comment>
<dbReference type="Gene3D" id="3.40.50.620">
    <property type="entry name" value="HUPs"/>
    <property type="match status" value="1"/>
</dbReference>
<dbReference type="InterPro" id="IPR006015">
    <property type="entry name" value="Universal_stress_UspA"/>
</dbReference>
<name>A0A2T4TVU0_9BACT</name>
<evidence type="ECO:0000256" key="1">
    <source>
        <dbReference type="ARBA" id="ARBA00008791"/>
    </source>
</evidence>
<dbReference type="RefSeq" id="WP_107563536.1">
    <property type="nucleotide sequence ID" value="NZ_NVQC01000028.1"/>
</dbReference>
<dbReference type="PANTHER" id="PTHR46268">
    <property type="entry name" value="STRESS RESPONSE PROTEIN NHAX"/>
    <property type="match status" value="1"/>
</dbReference>